<feature type="signal peptide" evidence="1">
    <location>
        <begin position="1"/>
        <end position="22"/>
    </location>
</feature>
<evidence type="ECO:0000313" key="3">
    <source>
        <dbReference type="Proteomes" id="UP000003240"/>
    </source>
</evidence>
<dbReference type="EMBL" id="AFGF01000126">
    <property type="protein sequence ID" value="EGO63239.1"/>
    <property type="molecule type" value="Genomic_DNA"/>
</dbReference>
<dbReference type="STRING" id="1009370.ALO_14532"/>
<comment type="caution">
    <text evidence="2">The sequence shown here is derived from an EMBL/GenBank/DDBJ whole genome shotgun (WGS) entry which is preliminary data.</text>
</comment>
<accession>F7NLD4</accession>
<sequence>MRQFFVSLLILCLLTNTAAALAPMNGAAIREAHQYGKQHNRTVLSDFLIPWISYEEKVTAINDAADRAYLYTPFLLLALDAREKTLQGKAPGSWAAEKVLTEYTGFVVISVILYGDSPDFVKGTEAALTQDGRIFRLYHATFPGKTVRTAWTKPRPLYSAQCYFYFYDQGLDNKKTLLLNLTNKGQQRKFYFDLEKIK</sequence>
<gene>
    <name evidence="2" type="ORF">ALO_14532</name>
</gene>
<evidence type="ECO:0000256" key="1">
    <source>
        <dbReference type="SAM" id="SignalP"/>
    </source>
</evidence>
<dbReference type="AlphaFoldDB" id="F7NLD4"/>
<organism evidence="2 3">
    <name type="scientific">Acetonema longum DSM 6540</name>
    <dbReference type="NCBI Taxonomy" id="1009370"/>
    <lineage>
        <taxon>Bacteria</taxon>
        <taxon>Bacillati</taxon>
        <taxon>Bacillota</taxon>
        <taxon>Negativicutes</taxon>
        <taxon>Acetonemataceae</taxon>
        <taxon>Acetonema</taxon>
    </lineage>
</organism>
<reference evidence="2 3" key="1">
    <citation type="journal article" date="2011" name="EMBO J.">
        <title>Structural diversity of bacterial flagellar motors.</title>
        <authorList>
            <person name="Chen S."/>
            <person name="Beeby M."/>
            <person name="Murphy G.E."/>
            <person name="Leadbetter J.R."/>
            <person name="Hendrixson D.R."/>
            <person name="Briegel A."/>
            <person name="Li Z."/>
            <person name="Shi J."/>
            <person name="Tocheva E.I."/>
            <person name="Muller A."/>
            <person name="Dobro M.J."/>
            <person name="Jensen G.J."/>
        </authorList>
    </citation>
    <scope>NUCLEOTIDE SEQUENCE [LARGE SCALE GENOMIC DNA]</scope>
    <source>
        <strain evidence="2 3">DSM 6540</strain>
    </source>
</reference>
<proteinExistence type="predicted"/>
<dbReference type="RefSeq" id="WP_004573480.1">
    <property type="nucleotide sequence ID" value="NZ_AFGF01000126.1"/>
</dbReference>
<dbReference type="eggNOG" id="ENOG5032TK0">
    <property type="taxonomic scope" value="Bacteria"/>
</dbReference>
<feature type="chain" id="PRO_5003366275" evidence="1">
    <location>
        <begin position="23"/>
        <end position="198"/>
    </location>
</feature>
<protein>
    <submittedName>
        <fullName evidence="2">Uncharacterized protein</fullName>
    </submittedName>
</protein>
<keyword evidence="3" id="KW-1185">Reference proteome</keyword>
<dbReference type="OrthoDB" id="1679609at2"/>
<name>F7NLD4_9FIRM</name>
<keyword evidence="1" id="KW-0732">Signal</keyword>
<evidence type="ECO:0000313" key="2">
    <source>
        <dbReference type="EMBL" id="EGO63239.1"/>
    </source>
</evidence>
<dbReference type="Proteomes" id="UP000003240">
    <property type="component" value="Unassembled WGS sequence"/>
</dbReference>